<organism evidence="1 2">
    <name type="scientific">Spiribacter salinus</name>
    <dbReference type="NCBI Taxonomy" id="1335746"/>
    <lineage>
        <taxon>Bacteria</taxon>
        <taxon>Pseudomonadati</taxon>
        <taxon>Pseudomonadota</taxon>
        <taxon>Gammaproteobacteria</taxon>
        <taxon>Chromatiales</taxon>
        <taxon>Ectothiorhodospiraceae</taxon>
        <taxon>Spiribacter</taxon>
    </lineage>
</organism>
<dbReference type="Proteomes" id="UP000315400">
    <property type="component" value="Unassembled WGS sequence"/>
</dbReference>
<sequence>MPFRPGEMDQRVTIRQLTETQNEYGTIVETETDLGPFWARVRPMTGNEREASNQLEAQADYLFVFRYDVHVENNIQPDNTLLWEGYKYNIRFIKDRGPRAQYLEIEAQRGVAL</sequence>
<evidence type="ECO:0000313" key="2">
    <source>
        <dbReference type="Proteomes" id="UP000315400"/>
    </source>
</evidence>
<dbReference type="NCBIfam" id="TIGR01563">
    <property type="entry name" value="gp16_SPP1"/>
    <property type="match status" value="1"/>
</dbReference>
<dbReference type="Pfam" id="PF05521">
    <property type="entry name" value="Phage_HCP"/>
    <property type="match status" value="1"/>
</dbReference>
<accession>A0A540VPG1</accession>
<reference evidence="1 2" key="1">
    <citation type="submission" date="2019-06" db="EMBL/GenBank/DDBJ databases">
        <title>Metagenome assembled Genome of Spiribacter salinus SL48-SHIP from the microbial mat of Salt Lake 48 (Novosibirsk region, Russia).</title>
        <authorList>
            <person name="Shipova A."/>
            <person name="Rozanov A.S."/>
            <person name="Bryanskaya A.V."/>
            <person name="Peltek S.E."/>
        </authorList>
    </citation>
    <scope>NUCLEOTIDE SEQUENCE [LARGE SCALE GENOMIC DNA]</scope>
    <source>
        <strain evidence="1">SL48-SHIP-2</strain>
    </source>
</reference>
<comment type="caution">
    <text evidence="1">The sequence shown here is derived from an EMBL/GenBank/DDBJ whole genome shotgun (WGS) entry which is preliminary data.</text>
</comment>
<protein>
    <submittedName>
        <fullName evidence="1">Head-tail adaptor protein</fullName>
    </submittedName>
</protein>
<evidence type="ECO:0000313" key="1">
    <source>
        <dbReference type="EMBL" id="TQE98657.1"/>
    </source>
</evidence>
<gene>
    <name evidence="1" type="ORF">FKY71_12675</name>
</gene>
<proteinExistence type="predicted"/>
<dbReference type="AlphaFoldDB" id="A0A540VPG1"/>
<name>A0A540VPG1_9GAMM</name>
<dbReference type="InterPro" id="IPR008767">
    <property type="entry name" value="Phage_SPP1_head-tail_adaptor"/>
</dbReference>
<dbReference type="EMBL" id="VIFK01000159">
    <property type="protein sequence ID" value="TQE98657.1"/>
    <property type="molecule type" value="Genomic_DNA"/>
</dbReference>
<dbReference type="Gene3D" id="2.40.10.270">
    <property type="entry name" value="Bacteriophage SPP1 head-tail adaptor protein"/>
    <property type="match status" value="1"/>
</dbReference>
<dbReference type="InterPro" id="IPR038666">
    <property type="entry name" value="SSP1_head-tail_sf"/>
</dbReference>